<dbReference type="KEGG" id="ptm:GSPATT00011660001"/>
<feature type="region of interest" description="Disordered" evidence="1">
    <location>
        <begin position="61"/>
        <end position="112"/>
    </location>
</feature>
<reference evidence="2 3" key="1">
    <citation type="journal article" date="2006" name="Nature">
        <title>Global trends of whole-genome duplications revealed by the ciliate Paramecium tetraurelia.</title>
        <authorList>
            <consortium name="Genoscope"/>
            <person name="Aury J.-M."/>
            <person name="Jaillon O."/>
            <person name="Duret L."/>
            <person name="Noel B."/>
            <person name="Jubin C."/>
            <person name="Porcel B.M."/>
            <person name="Segurens B."/>
            <person name="Daubin V."/>
            <person name="Anthouard V."/>
            <person name="Aiach N."/>
            <person name="Arnaiz O."/>
            <person name="Billaut A."/>
            <person name="Beisson J."/>
            <person name="Blanc I."/>
            <person name="Bouhouche K."/>
            <person name="Camara F."/>
            <person name="Duharcourt S."/>
            <person name="Guigo R."/>
            <person name="Gogendeau D."/>
            <person name="Katinka M."/>
            <person name="Keller A.-M."/>
            <person name="Kissmehl R."/>
            <person name="Klotz C."/>
            <person name="Koll F."/>
            <person name="Le Moue A."/>
            <person name="Lepere C."/>
            <person name="Malinsky S."/>
            <person name="Nowacki M."/>
            <person name="Nowak J.K."/>
            <person name="Plattner H."/>
            <person name="Poulain J."/>
            <person name="Ruiz F."/>
            <person name="Serrano V."/>
            <person name="Zagulski M."/>
            <person name="Dessen P."/>
            <person name="Betermier M."/>
            <person name="Weissenbach J."/>
            <person name="Scarpelli C."/>
            <person name="Schachter V."/>
            <person name="Sperling L."/>
            <person name="Meyer E."/>
            <person name="Cohen J."/>
            <person name="Wincker P."/>
        </authorList>
    </citation>
    <scope>NUCLEOTIDE SEQUENCE [LARGE SCALE GENOMIC DNA]</scope>
    <source>
        <strain evidence="2 3">Stock d4-2</strain>
    </source>
</reference>
<proteinExistence type="predicted"/>
<gene>
    <name evidence="2" type="ORF">GSPATT00011660001</name>
</gene>
<dbReference type="EMBL" id="CT868230">
    <property type="protein sequence ID" value="CAK76087.1"/>
    <property type="molecule type" value="Genomic_DNA"/>
</dbReference>
<feature type="compositionally biased region" description="Basic and acidic residues" evidence="1">
    <location>
        <begin position="83"/>
        <end position="92"/>
    </location>
</feature>
<feature type="non-terminal residue" evidence="2">
    <location>
        <position position="1"/>
    </location>
</feature>
<keyword evidence="3" id="KW-1185">Reference proteome</keyword>
<dbReference type="AlphaFoldDB" id="A0CZ70"/>
<feature type="compositionally biased region" description="Basic and acidic residues" evidence="1">
    <location>
        <begin position="178"/>
        <end position="188"/>
    </location>
</feature>
<accession>A0CZ70</accession>
<dbReference type="OrthoDB" id="283927at2759"/>
<feature type="compositionally biased region" description="Basic and acidic residues" evidence="1">
    <location>
        <begin position="200"/>
        <end position="228"/>
    </location>
</feature>
<feature type="compositionally biased region" description="Basic and acidic residues" evidence="1">
    <location>
        <begin position="149"/>
        <end position="160"/>
    </location>
</feature>
<dbReference type="RefSeq" id="XP_001443484.1">
    <property type="nucleotide sequence ID" value="XM_001443447.1"/>
</dbReference>
<feature type="compositionally biased region" description="Polar residues" evidence="1">
    <location>
        <begin position="251"/>
        <end position="270"/>
    </location>
</feature>
<evidence type="ECO:0000256" key="1">
    <source>
        <dbReference type="SAM" id="MobiDB-lite"/>
    </source>
</evidence>
<name>A0CZ70_PARTE</name>
<dbReference type="GeneID" id="5029281"/>
<dbReference type="HOGENOM" id="CLU_846213_0_0_1"/>
<evidence type="ECO:0000313" key="3">
    <source>
        <dbReference type="Proteomes" id="UP000000600"/>
    </source>
</evidence>
<dbReference type="InParanoid" id="A0CZ70"/>
<feature type="region of interest" description="Disordered" evidence="1">
    <location>
        <begin position="141"/>
        <end position="294"/>
    </location>
</feature>
<feature type="compositionally biased region" description="Low complexity" evidence="1">
    <location>
        <begin position="161"/>
        <end position="176"/>
    </location>
</feature>
<protein>
    <submittedName>
        <fullName evidence="2">Uncharacterized protein</fullName>
    </submittedName>
</protein>
<sequence length="329" mass="39184">LTLKRVFASLSVLGQREEALKLLKLVHKEDNQLYGTQYYLYDHLKDEKNQYRQNDIQQEVQVGNQQEESRQPPKATQQVMESESQKEEESKIKKVTQNPENQKQRMENLNDPSQAEQIKAENAQPEQKIEQLQVKKQIDNNNQQQLQNTDEKQDDIDRNQRIQNTQHQNQQPNVQENEVEKNDKEIQKQEQILISQQKQKKIDQKSIEINDQDKDEGFKEFKLPEDLKNINSQSKTDANVVKKDYSETKQDNITSQKYGYESKSNSNKYSQFDRKQYEDRKPQQQPNRKYEKFEDKFNFDEVKNNYVQGDLLNENWVKVDILQGSQKKL</sequence>
<organism evidence="2 3">
    <name type="scientific">Paramecium tetraurelia</name>
    <dbReference type="NCBI Taxonomy" id="5888"/>
    <lineage>
        <taxon>Eukaryota</taxon>
        <taxon>Sar</taxon>
        <taxon>Alveolata</taxon>
        <taxon>Ciliophora</taxon>
        <taxon>Intramacronucleata</taxon>
        <taxon>Oligohymenophorea</taxon>
        <taxon>Peniculida</taxon>
        <taxon>Parameciidae</taxon>
        <taxon>Paramecium</taxon>
    </lineage>
</organism>
<evidence type="ECO:0000313" key="2">
    <source>
        <dbReference type="EMBL" id="CAK76087.1"/>
    </source>
</evidence>
<feature type="compositionally biased region" description="Basic and acidic residues" evidence="1">
    <location>
        <begin position="271"/>
        <end position="294"/>
    </location>
</feature>
<dbReference type="Proteomes" id="UP000000600">
    <property type="component" value="Unassembled WGS sequence"/>
</dbReference>
<feature type="compositionally biased region" description="Basic and acidic residues" evidence="1">
    <location>
        <begin position="240"/>
        <end position="250"/>
    </location>
</feature>